<keyword evidence="2" id="KW-0472">Membrane</keyword>
<evidence type="ECO:0000256" key="3">
    <source>
        <dbReference type="SAM" id="MobiDB-lite"/>
    </source>
</evidence>
<dbReference type="Proteomes" id="UP000390335">
    <property type="component" value="Unassembled WGS sequence"/>
</dbReference>
<evidence type="ECO:0000256" key="1">
    <source>
        <dbReference type="ARBA" id="ARBA00007613"/>
    </source>
</evidence>
<dbReference type="Pfam" id="PF02321">
    <property type="entry name" value="OEP"/>
    <property type="match status" value="2"/>
</dbReference>
<keyword evidence="2" id="KW-1134">Transmembrane beta strand</keyword>
<feature type="compositionally biased region" description="Polar residues" evidence="3">
    <location>
        <begin position="104"/>
        <end position="114"/>
    </location>
</feature>
<evidence type="ECO:0000256" key="2">
    <source>
        <dbReference type="RuleBase" id="RU362097"/>
    </source>
</evidence>
<keyword evidence="2" id="KW-0449">Lipoprotein</keyword>
<comment type="similarity">
    <text evidence="1 2">Belongs to the outer membrane factor (OMF) (TC 1.B.17) family.</text>
</comment>
<comment type="subcellular location">
    <subcellularLocation>
        <location evidence="2">Cell membrane</location>
        <topology evidence="2">Lipid-anchor</topology>
    </subcellularLocation>
</comment>
<evidence type="ECO:0000313" key="5">
    <source>
        <dbReference type="Proteomes" id="UP000390335"/>
    </source>
</evidence>
<feature type="region of interest" description="Disordered" evidence="3">
    <location>
        <begin position="104"/>
        <end position="131"/>
    </location>
</feature>
<proteinExistence type="inferred from homology"/>
<keyword evidence="5" id="KW-1185">Reference proteome</keyword>
<dbReference type="Gene3D" id="1.20.1600.10">
    <property type="entry name" value="Outer membrane efflux proteins (OEP)"/>
    <property type="match status" value="1"/>
</dbReference>
<dbReference type="SUPFAM" id="SSF56954">
    <property type="entry name" value="Outer membrane efflux proteins (OEP)"/>
    <property type="match status" value="1"/>
</dbReference>
<sequence length="494" mass="52007">MWDNVMVSIRTAAPALLLVLAGCVSGPDHKPPEMPLPAKFSEGGTKANGDIAGSQWWTAFGDSKLNAFAAQGLAQNLTIQQALERINQAEAAVVTAGAGGLPSLTVSGDNTTSGQKGGSRVSSSAGRRNTTTGTASASWLLDLWGQYRRATESANASLDAAYSTVDVQRLTYLQDLANSYVNARYYQRLISIAQENLKSRRDTLSLTKFQLEAGAASRLDVVQAEGLVNQTLALVPGYEISYRQQVHHIATLLNVPSSTIIAQMQGSGRQPVFRGSVRSGVPADLIRNRPDIRVAERTLAASTAQIGVAEAKLFPSITLSGSISPTYIHTSSASGGLTTWSFGPSLNLPIFDGGALRAGVKSAESTSRENYLAWQQTVREAVEQVENALSAVARDAQTVAALQAQVKSYQEALQLSTASYKDGASSLLDVLDAQRNVTAAQQSLAQAIQQSALDYISLNVAIGAGYVPAGKATIAAGPTRAKAEAIKVAAKKTN</sequence>
<evidence type="ECO:0000313" key="4">
    <source>
        <dbReference type="EMBL" id="GES52954.1"/>
    </source>
</evidence>
<feature type="compositionally biased region" description="Low complexity" evidence="3">
    <location>
        <begin position="118"/>
        <end position="128"/>
    </location>
</feature>
<keyword evidence="2" id="KW-0564">Palmitate</keyword>
<dbReference type="NCBIfam" id="TIGR01845">
    <property type="entry name" value="outer_NodT"/>
    <property type="match status" value="1"/>
</dbReference>
<gene>
    <name evidence="4" type="primary">nodT</name>
    <name evidence="4" type="ORF">RsS93_55680</name>
</gene>
<dbReference type="InterPro" id="IPR010131">
    <property type="entry name" value="MdtP/NodT-like"/>
</dbReference>
<protein>
    <submittedName>
        <fullName evidence="4">Nodulation protein NodT</fullName>
    </submittedName>
</protein>
<dbReference type="EMBL" id="BLAJ01000012">
    <property type="protein sequence ID" value="GES52954.1"/>
    <property type="molecule type" value="Genomic_DNA"/>
</dbReference>
<comment type="caution">
    <text evidence="4">The sequence shown here is derived from an EMBL/GenBank/DDBJ whole genome shotgun (WGS) entry which is preliminary data.</text>
</comment>
<accession>A0ABQ0ZCK2</accession>
<name>A0ABQ0ZCK2_9HYPH</name>
<keyword evidence="2" id="KW-0812">Transmembrane</keyword>
<dbReference type="InterPro" id="IPR003423">
    <property type="entry name" value="OMP_efflux"/>
</dbReference>
<organism evidence="4 5">
    <name type="scientific">Rhizobium dioscoreae</name>
    <dbReference type="NCBI Taxonomy" id="2653122"/>
    <lineage>
        <taxon>Bacteria</taxon>
        <taxon>Pseudomonadati</taxon>
        <taxon>Pseudomonadota</taxon>
        <taxon>Alphaproteobacteria</taxon>
        <taxon>Hyphomicrobiales</taxon>
        <taxon>Rhizobiaceae</taxon>
        <taxon>Rhizobium/Agrobacterium group</taxon>
        <taxon>Rhizobium</taxon>
    </lineage>
</organism>
<reference evidence="4 5" key="1">
    <citation type="journal article" date="2020" name="Genome Biol. Evol.">
        <title>Rhizobium dioscoreae sp. nov., a plant growth-promoting bacterium isolated from yam (Dioscorea species).</title>
        <authorList>
            <person name="Ouyabe M."/>
            <person name="Tanaka N."/>
            <person name="Shiwa Y."/>
            <person name="Fujita N."/>
            <person name="Kikuno H."/>
            <person name="Babil P."/>
            <person name="Shiwachi H."/>
        </authorList>
    </citation>
    <scope>NUCLEOTIDE SEQUENCE [LARGE SCALE GENOMIC DNA]</scope>
    <source>
        <strain evidence="4 5">S-93</strain>
    </source>
</reference>
<dbReference type="Gene3D" id="2.20.200.10">
    <property type="entry name" value="Outer membrane efflux proteins (OEP)"/>
    <property type="match status" value="1"/>
</dbReference>
<dbReference type="PANTHER" id="PTHR30203">
    <property type="entry name" value="OUTER MEMBRANE CATION EFFLUX PROTEIN"/>
    <property type="match status" value="1"/>
</dbReference>